<dbReference type="KEGG" id="nva:G3M78_10315"/>
<dbReference type="GO" id="GO:0004386">
    <property type="term" value="F:helicase activity"/>
    <property type="evidence" value="ECO:0007669"/>
    <property type="project" value="UniProtKB-KW"/>
</dbReference>
<accession>A0A7T0C3A6</accession>
<evidence type="ECO:0000313" key="1">
    <source>
        <dbReference type="EMBL" id="QPJ65762.1"/>
    </source>
</evidence>
<dbReference type="EMBL" id="CP048620">
    <property type="protein sequence ID" value="QPJ65762.1"/>
    <property type="molecule type" value="Genomic_DNA"/>
</dbReference>
<dbReference type="AlphaFoldDB" id="A0A7T0C3A6"/>
<keyword evidence="1" id="KW-0378">Hydrolase</keyword>
<evidence type="ECO:0000313" key="2">
    <source>
        <dbReference type="Proteomes" id="UP000594464"/>
    </source>
</evidence>
<name>A0A7T0C3A6_9BACT</name>
<protein>
    <submittedName>
        <fullName evidence="1">Helicase</fullName>
    </submittedName>
</protein>
<dbReference type="Proteomes" id="UP000594464">
    <property type="component" value="Chromosome"/>
</dbReference>
<sequence>MPKLNKFKVTVETGDKGTEGPIHFCINNHKVPFEEVKGSTAPGETFEGEFEVNSFAHSLTLVGPEKGEWEIKKMKVDFEPDLNEPYAVTFGAVTLDETTEVNIWKDPPLPVFDV</sequence>
<keyword evidence="1" id="KW-0547">Nucleotide-binding</keyword>
<proteinExistence type="predicted"/>
<keyword evidence="1" id="KW-0347">Helicase</keyword>
<gene>
    <name evidence="1" type="ORF">G3M78_10315</name>
</gene>
<keyword evidence="1" id="KW-0067">ATP-binding</keyword>
<organism evidence="1 2">
    <name type="scientific">Candidatus Nitrohelix vancouverensis</name>
    <dbReference type="NCBI Taxonomy" id="2705534"/>
    <lineage>
        <taxon>Bacteria</taxon>
        <taxon>Pseudomonadati</taxon>
        <taxon>Nitrospinota/Tectimicrobiota group</taxon>
        <taxon>Nitrospinota</taxon>
        <taxon>Nitrospinia</taxon>
        <taxon>Nitrospinales</taxon>
        <taxon>Nitrospinaceae</taxon>
        <taxon>Candidatus Nitrohelix</taxon>
    </lineage>
</organism>
<reference evidence="2" key="1">
    <citation type="submission" date="2020-02" db="EMBL/GenBank/DDBJ databases">
        <title>Genomic and physiological characterization of two novel Nitrospinaceae genera.</title>
        <authorList>
            <person name="Mueller A.J."/>
            <person name="Jung M.-Y."/>
            <person name="Strachan C.R."/>
            <person name="Herbold C.W."/>
            <person name="Kirkegaard R.H."/>
            <person name="Daims H."/>
        </authorList>
    </citation>
    <scope>NUCLEOTIDE SEQUENCE [LARGE SCALE GENOMIC DNA]</scope>
</reference>